<dbReference type="KEGG" id="mme:Marme_2891"/>
<dbReference type="Pfam" id="PF11902">
    <property type="entry name" value="DUF3422"/>
    <property type="match status" value="1"/>
</dbReference>
<dbReference type="EMBL" id="CP002583">
    <property type="protein sequence ID" value="ADZ92113.1"/>
    <property type="molecule type" value="Genomic_DNA"/>
</dbReference>
<evidence type="ECO:0000313" key="2">
    <source>
        <dbReference type="Proteomes" id="UP000001062"/>
    </source>
</evidence>
<proteinExistence type="predicted"/>
<organism evidence="1 2">
    <name type="scientific">Marinomonas mediterranea (strain ATCC 700492 / JCM 21426 / NBRC 103028 / MMB-1)</name>
    <dbReference type="NCBI Taxonomy" id="717774"/>
    <lineage>
        <taxon>Bacteria</taxon>
        <taxon>Pseudomonadati</taxon>
        <taxon>Pseudomonadota</taxon>
        <taxon>Gammaproteobacteria</taxon>
        <taxon>Oceanospirillales</taxon>
        <taxon>Oceanospirillaceae</taxon>
        <taxon>Marinomonas</taxon>
    </lineage>
</organism>
<dbReference type="RefSeq" id="WP_013662016.1">
    <property type="nucleotide sequence ID" value="NC_015276.1"/>
</dbReference>
<dbReference type="PATRIC" id="fig|717774.3.peg.2978"/>
<dbReference type="Proteomes" id="UP000001062">
    <property type="component" value="Chromosome"/>
</dbReference>
<keyword evidence="2" id="KW-1185">Reference proteome</keyword>
<gene>
    <name evidence="1" type="ordered locus">Marme_2891</name>
</gene>
<sequence>MTTTNPYQLSIHPQRDALYAELHSRQFQVIKSPSRVSYLAIMLDSEGKLADFLHFCDLFRRYGLVPPAEDGACLEFEVNDIRIRRETHSEFVSYLVINEGGPFLRDPFATTSLQTLPPNWVANMVGVVVAAFHLAVEDAREQVEPELAEVKSFFEGMRLVGSQPQSGDAQLWTSFQLHSDGCGRFLVYNRNMSDSQLGRMVRRIIEIESYRLIALLGLPMAREYSRQLSSMDDKLASMTSLLSENTLKQDEPELLAKLIDMAAWVEDARAKCTYRFSATIAYHELVLKRLQELKEDEVSGHLTLTEFMTRRLTPAVRTCKTTNEHLESLSTRIDRVSDMMRTKVEMSIQAQNQHLLASMDRRSKIQLAMQHTVEGLSVAAISYYSVGLVKHLIEAVYEQGVSFDKSLVVGLSVPLIVGGVWFTTRRIHKGFLKLAKGQ</sequence>
<dbReference type="AlphaFoldDB" id="F2K001"/>
<dbReference type="HOGENOM" id="CLU_035873_0_0_6"/>
<name>F2K001_MARM1</name>
<evidence type="ECO:0008006" key="3">
    <source>
        <dbReference type="Google" id="ProtNLM"/>
    </source>
</evidence>
<accession>F2K001</accession>
<reference evidence="1 2" key="1">
    <citation type="journal article" date="2012" name="Stand. Genomic Sci.">
        <title>Complete genome sequence of the melanogenic marine bacterium Marinomonas mediterranea type strain (MMB-1(T)).</title>
        <authorList>
            <person name="Lucas-Elio P."/>
            <person name="Goodwin L."/>
            <person name="Woyke T."/>
            <person name="Pitluck S."/>
            <person name="Nolan M."/>
            <person name="Kyrpides N.C."/>
            <person name="Detter J.C."/>
            <person name="Copeland A."/>
            <person name="Teshima H."/>
            <person name="Bruce D."/>
            <person name="Detter C."/>
            <person name="Tapia R."/>
            <person name="Han S."/>
            <person name="Land M.L."/>
            <person name="Ivanova N."/>
            <person name="Mikhailova N."/>
            <person name="Johnston A.W."/>
            <person name="Sanchez-Amat A."/>
        </authorList>
    </citation>
    <scope>NUCLEOTIDE SEQUENCE [LARGE SCALE GENOMIC DNA]</scope>
    <source>
        <strain evidence="2">ATCC 700492 / JCM 21426 / NBRC 103028 / MMB-1</strain>
    </source>
</reference>
<protein>
    <recommendedName>
        <fullName evidence="3">Membrane-anchored protein</fullName>
    </recommendedName>
</protein>
<dbReference type="InterPro" id="IPR021830">
    <property type="entry name" value="DUF3422"/>
</dbReference>
<dbReference type="STRING" id="717774.Marme_2891"/>
<dbReference type="OrthoDB" id="9767470at2"/>
<dbReference type="eggNOG" id="COG4949">
    <property type="taxonomic scope" value="Bacteria"/>
</dbReference>
<evidence type="ECO:0000313" key="1">
    <source>
        <dbReference type="EMBL" id="ADZ92113.1"/>
    </source>
</evidence>